<feature type="signal peptide" evidence="1">
    <location>
        <begin position="1"/>
        <end position="19"/>
    </location>
</feature>
<feature type="chain" id="PRO_5008079150" description="Tc toxin complex TcA C-terminal TcB-binding domain-containing protein" evidence="1">
    <location>
        <begin position="20"/>
        <end position="799"/>
    </location>
</feature>
<proteinExistence type="predicted"/>
<evidence type="ECO:0000313" key="3">
    <source>
        <dbReference type="Proteomes" id="UP000078406"/>
    </source>
</evidence>
<organism evidence="2 3">
    <name type="scientific">Vibrio bivalvicida</name>
    <dbReference type="NCBI Taxonomy" id="1276888"/>
    <lineage>
        <taxon>Bacteria</taxon>
        <taxon>Pseudomonadati</taxon>
        <taxon>Pseudomonadota</taxon>
        <taxon>Gammaproteobacteria</taxon>
        <taxon>Vibrionales</taxon>
        <taxon>Vibrionaceae</taxon>
        <taxon>Vibrio</taxon>
        <taxon>Vibrio oreintalis group</taxon>
    </lineage>
</organism>
<dbReference type="AlphaFoldDB" id="A0A177XWL6"/>
<sequence>MKKILVLAVTAALSNGVIASDWLSINDLPANTEYPEWLNTPYSQNNALTRSTSDLYVNLKDWISQQNLYKIKPTKIYIFADTLEVNENFNLVMNNQNIVIFARRIIGSGVPTFVLGQQGAAASVTVIAQEMETPFNVLAFTPEGTVTADMIDTNNVHGTSIILSGEHYIKQQLAEDLTANIQLAKTQFSDIANRSFDMAISLYDTQPKTSIALLDWLEHSMRKAGNTVTEDPLLTDLYLQAIAFKQFTDLSSRSDNFIPYLDRSLYQDKYKAYLEAMVAFEQKRDLVVDRNSRVEDKIESARLALQNVDDVLESQDAIVKQSEQNIAKLLDSVTEVEAQYKTQELTALSARSNYLYGVEVWKTQQQLNAALAIFKAIAEIGSAVSGVFTGNLSGINDVTEQLAKTPEALDKAKNLVTNIKSVTGIIDSITKTVAGIASLTNEVKSTIKQQRISETMDSFDFAVPSLNESNLAWDLMLTEVRSNLRYADSLGIKGARVYLLELEKQVLLGKAINASQLNLVQEQAKLVDLLLTRKVTINQKDRLAKLISEAATDGEALKSIEQELARVSLHFKRPMFVALSNYVAAYEYWALKDSDIKPSLNKSYLDYQFDLAAIENEYVNALNRFQPAPQDFNIDNFVIDDPKQIEALAKTGEFNFNVPLSQSQFCAFDRVRLDKIRVFIEGENLPYGQQFNLSISNGGNYYDRFKQEEFKFSANPLTRAFYYRLDDAANNQVSIISDGALSDKFAYAYFEPTPFTNWNVTLNNFDASNTQSNQYLNSIERLRVEFSGNGIPNGRSCSN</sequence>
<evidence type="ECO:0000256" key="1">
    <source>
        <dbReference type="SAM" id="SignalP"/>
    </source>
</evidence>
<comment type="caution">
    <text evidence="2">The sequence shown here is derived from an EMBL/GenBank/DDBJ whole genome shotgun (WGS) entry which is preliminary data.</text>
</comment>
<dbReference type="PANTHER" id="PTHR34714:SF2">
    <property type="entry name" value="EGF-LIKE DOMAIN-CONTAINING PROTEIN"/>
    <property type="match status" value="1"/>
</dbReference>
<keyword evidence="1" id="KW-0732">Signal</keyword>
<dbReference type="PANTHER" id="PTHR34714">
    <property type="entry name" value="EGF-LIKE DOMAIN-CONTAINING PROTEIN"/>
    <property type="match status" value="1"/>
</dbReference>
<dbReference type="EMBL" id="LLEI02000064">
    <property type="protein sequence ID" value="OAJ92665.1"/>
    <property type="molecule type" value="Genomic_DNA"/>
</dbReference>
<accession>A0A177XWL6</accession>
<dbReference type="RefSeq" id="WP_054962261.1">
    <property type="nucleotide sequence ID" value="NZ_LLEI02000064.1"/>
</dbReference>
<evidence type="ECO:0008006" key="4">
    <source>
        <dbReference type="Google" id="ProtNLM"/>
    </source>
</evidence>
<gene>
    <name evidence="2" type="ORF">APB76_18435</name>
</gene>
<dbReference type="Proteomes" id="UP000078406">
    <property type="component" value="Unassembled WGS sequence"/>
</dbReference>
<evidence type="ECO:0000313" key="2">
    <source>
        <dbReference type="EMBL" id="OAJ92665.1"/>
    </source>
</evidence>
<reference evidence="2 3" key="1">
    <citation type="journal article" date="2016" name="Syst. Appl. Microbiol.">
        <title>Vibrio bivalvicida sp. nov., a novel larval pathogen for bivalve molluscs reared in a hatchery.</title>
        <authorList>
            <person name="Dubert J."/>
            <person name="Romalde J.L."/>
            <person name="Prado S."/>
            <person name="Barja J.L."/>
        </authorList>
    </citation>
    <scope>NUCLEOTIDE SEQUENCE [LARGE SCALE GENOMIC DNA]</scope>
    <source>
        <strain evidence="2 3">605</strain>
    </source>
</reference>
<protein>
    <recommendedName>
        <fullName evidence="4">Tc toxin complex TcA C-terminal TcB-binding domain-containing protein</fullName>
    </recommendedName>
</protein>
<name>A0A177XWL6_9VIBR</name>